<evidence type="ECO:0000313" key="10">
    <source>
        <dbReference type="EMBL" id="HIY68592.1"/>
    </source>
</evidence>
<keyword evidence="8" id="KW-1003">Cell membrane</keyword>
<dbReference type="Pfam" id="PF04413">
    <property type="entry name" value="Glycos_transf_N"/>
    <property type="match status" value="1"/>
</dbReference>
<evidence type="ECO:0000259" key="9">
    <source>
        <dbReference type="Pfam" id="PF04413"/>
    </source>
</evidence>
<protein>
    <recommendedName>
        <fullName evidence="3 8">3-deoxy-D-manno-octulosonic acid transferase</fullName>
        <shortName evidence="8">Kdo transferase</shortName>
        <ecNumber evidence="2 8">2.4.99.12</ecNumber>
    </recommendedName>
    <alternativeName>
        <fullName evidence="5 8">Lipid IV(A) 3-deoxy-D-manno-octulosonic acid transferase</fullName>
    </alternativeName>
</protein>
<evidence type="ECO:0000256" key="2">
    <source>
        <dbReference type="ARBA" id="ARBA00012621"/>
    </source>
</evidence>
<dbReference type="GO" id="GO:0005886">
    <property type="term" value="C:plasma membrane"/>
    <property type="evidence" value="ECO:0007669"/>
    <property type="project" value="UniProtKB-SubCell"/>
</dbReference>
<evidence type="ECO:0000256" key="6">
    <source>
        <dbReference type="ARBA" id="ARBA00049183"/>
    </source>
</evidence>
<comment type="catalytic activity">
    <reaction evidence="6 8">
        <text>lipid IVA (E. coli) + CMP-3-deoxy-beta-D-manno-octulosonate = alpha-Kdo-(2-&gt;6)-lipid IVA (E. coli) + CMP + H(+)</text>
        <dbReference type="Rhea" id="RHEA:28066"/>
        <dbReference type="ChEBI" id="CHEBI:15378"/>
        <dbReference type="ChEBI" id="CHEBI:58603"/>
        <dbReference type="ChEBI" id="CHEBI:60364"/>
        <dbReference type="ChEBI" id="CHEBI:60377"/>
        <dbReference type="ChEBI" id="CHEBI:85987"/>
        <dbReference type="EC" id="2.4.99.12"/>
    </reaction>
</comment>
<dbReference type="GO" id="GO:0009244">
    <property type="term" value="P:lipopolysaccharide core region biosynthetic process"/>
    <property type="evidence" value="ECO:0007669"/>
    <property type="project" value="UniProtKB-UniRule"/>
</dbReference>
<sequence length="410" mass="47671">MWFYNFGLLLYVWAIRLVAPRHRKAKLWIEGRKDLFRRMRETIDPAARVVWIHVASLGEFEQGRPILEQIRKTYPEYKILLTFFSPSGYEIRKDYKGADYIFYLPIDTPRNARRFLDVAHPEIAIFVKYEYWLNLLRELRRRKVRTYVVSAIFRRNSVFFRPYGGMWRQALESFDVMFVQNEESKKLLATLGFDNVLVAGDTRFDRVAEIARAAKHVDVVERFKGDDRLFVAGSTWGPDEELLIRLMNDNPDVKFVIAPHEMDEGRIARLIEETRGGALRYTQCTSRTGYGTRQLLILDTVGLLSSVYGYAAWSYIGGGFGVGIHNTLEAATFGLPIAFGPNYEKFKEARDLVTLGAARSVATYEELREWFIPLRDNEEFLQKTSRIAKDYTIRHQGATNIIVKTIFQKQ</sequence>
<dbReference type="Gene3D" id="3.40.50.2000">
    <property type="entry name" value="Glycogen Phosphorylase B"/>
    <property type="match status" value="1"/>
</dbReference>
<feature type="domain" description="3-deoxy-D-manno-octulosonic-acid transferase N-terminal" evidence="9">
    <location>
        <begin position="44"/>
        <end position="205"/>
    </location>
</feature>
<proteinExistence type="inferred from homology"/>
<dbReference type="EC" id="2.4.99.12" evidence="2 8"/>
<name>A0A9D1Z0H2_9BACT</name>
<dbReference type="InterPro" id="IPR038107">
    <property type="entry name" value="Glycos_transf_N_sf"/>
</dbReference>
<keyword evidence="8" id="KW-0448">Lipopolysaccharide biosynthesis</keyword>
<dbReference type="SUPFAM" id="SSF53756">
    <property type="entry name" value="UDP-Glycosyltransferase/glycogen phosphorylase"/>
    <property type="match status" value="1"/>
</dbReference>
<organism evidence="10 11">
    <name type="scientific">Candidatus Alistipes intestinigallinarum</name>
    <dbReference type="NCBI Taxonomy" id="2838440"/>
    <lineage>
        <taxon>Bacteria</taxon>
        <taxon>Pseudomonadati</taxon>
        <taxon>Bacteroidota</taxon>
        <taxon>Bacteroidia</taxon>
        <taxon>Bacteroidales</taxon>
        <taxon>Rikenellaceae</taxon>
        <taxon>Alistipes</taxon>
    </lineage>
</organism>
<keyword evidence="8" id="KW-0472">Membrane</keyword>
<gene>
    <name evidence="10" type="ORF">H9828_04160</name>
</gene>
<dbReference type="AlphaFoldDB" id="A0A9D1Z0H2"/>
<comment type="similarity">
    <text evidence="8">Belongs to the glycosyltransferase group 1 family.</text>
</comment>
<reference evidence="10" key="2">
    <citation type="submission" date="2021-04" db="EMBL/GenBank/DDBJ databases">
        <authorList>
            <person name="Gilroy R."/>
        </authorList>
    </citation>
    <scope>NUCLEOTIDE SEQUENCE</scope>
    <source>
        <strain evidence="10">5134</strain>
    </source>
</reference>
<dbReference type="GO" id="GO:0043842">
    <property type="term" value="F:Kdo transferase activity"/>
    <property type="evidence" value="ECO:0007669"/>
    <property type="project" value="UniProtKB-EC"/>
</dbReference>
<dbReference type="InterPro" id="IPR039901">
    <property type="entry name" value="Kdotransferase"/>
</dbReference>
<comment type="caution">
    <text evidence="10">The sequence shown here is derived from an EMBL/GenBank/DDBJ whole genome shotgun (WGS) entry which is preliminary data.</text>
</comment>
<feature type="active site" description="Proton acceptor" evidence="7">
    <location>
        <position position="59"/>
    </location>
</feature>
<dbReference type="InterPro" id="IPR007507">
    <property type="entry name" value="Glycos_transf_N"/>
</dbReference>
<keyword evidence="4 8" id="KW-0808">Transferase</keyword>
<dbReference type="Proteomes" id="UP000886844">
    <property type="component" value="Unassembled WGS sequence"/>
</dbReference>
<evidence type="ECO:0000256" key="3">
    <source>
        <dbReference type="ARBA" id="ARBA00019077"/>
    </source>
</evidence>
<evidence type="ECO:0000256" key="4">
    <source>
        <dbReference type="ARBA" id="ARBA00022679"/>
    </source>
</evidence>
<accession>A0A9D1Z0H2</accession>
<reference evidence="10" key="1">
    <citation type="journal article" date="2021" name="PeerJ">
        <title>Extensive microbial diversity within the chicken gut microbiome revealed by metagenomics and culture.</title>
        <authorList>
            <person name="Gilroy R."/>
            <person name="Ravi A."/>
            <person name="Getino M."/>
            <person name="Pursley I."/>
            <person name="Horton D.L."/>
            <person name="Alikhan N.F."/>
            <person name="Baker D."/>
            <person name="Gharbi K."/>
            <person name="Hall N."/>
            <person name="Watson M."/>
            <person name="Adriaenssens E.M."/>
            <person name="Foster-Nyarko E."/>
            <person name="Jarju S."/>
            <person name="Secka A."/>
            <person name="Antonio M."/>
            <person name="Oren A."/>
            <person name="Chaudhuri R.R."/>
            <person name="La Ragione R."/>
            <person name="Hildebrand F."/>
            <person name="Pallen M.J."/>
        </authorList>
    </citation>
    <scope>NUCLEOTIDE SEQUENCE</scope>
    <source>
        <strain evidence="10">5134</strain>
    </source>
</reference>
<dbReference type="GO" id="GO:0009245">
    <property type="term" value="P:lipid A biosynthetic process"/>
    <property type="evidence" value="ECO:0007669"/>
    <property type="project" value="TreeGrafter"/>
</dbReference>
<evidence type="ECO:0000313" key="11">
    <source>
        <dbReference type="Proteomes" id="UP000886844"/>
    </source>
</evidence>
<dbReference type="Gene3D" id="3.40.50.11720">
    <property type="entry name" value="3-Deoxy-D-manno-octulosonic-acid transferase, N-terminal domain"/>
    <property type="match status" value="1"/>
</dbReference>
<evidence type="ECO:0000256" key="7">
    <source>
        <dbReference type="PIRSR" id="PIRSR639901-1"/>
    </source>
</evidence>
<comment type="pathway">
    <text evidence="1 8">Bacterial outer membrane biogenesis; LPS core biosynthesis.</text>
</comment>
<dbReference type="PANTHER" id="PTHR42755">
    <property type="entry name" value="3-DEOXY-MANNO-OCTULOSONATE CYTIDYLYLTRANSFERASE"/>
    <property type="match status" value="1"/>
</dbReference>
<evidence type="ECO:0000256" key="1">
    <source>
        <dbReference type="ARBA" id="ARBA00004713"/>
    </source>
</evidence>
<comment type="subcellular location">
    <subcellularLocation>
        <location evidence="8">Cell membrane</location>
    </subcellularLocation>
</comment>
<dbReference type="PANTHER" id="PTHR42755:SF1">
    <property type="entry name" value="3-DEOXY-D-MANNO-OCTULOSONIC ACID TRANSFERASE, MITOCHONDRIAL-RELATED"/>
    <property type="match status" value="1"/>
</dbReference>
<comment type="function">
    <text evidence="8">Involved in lipopolysaccharide (LPS) biosynthesis. Catalyzes the transfer of 3-deoxy-D-manno-octulosonate (Kdo) residue(s) from CMP-Kdo to lipid IV(A), the tetraacyldisaccharide-1,4'-bisphosphate precursor of lipid A.</text>
</comment>
<evidence type="ECO:0000256" key="8">
    <source>
        <dbReference type="RuleBase" id="RU365103"/>
    </source>
</evidence>
<dbReference type="EMBL" id="DXDA01000035">
    <property type="protein sequence ID" value="HIY68592.1"/>
    <property type="molecule type" value="Genomic_DNA"/>
</dbReference>
<evidence type="ECO:0000256" key="5">
    <source>
        <dbReference type="ARBA" id="ARBA00031445"/>
    </source>
</evidence>